<name>A0ACC5ZUK2_9RHOB</name>
<dbReference type="EMBL" id="JAMQGO010000003">
    <property type="protein sequence ID" value="MCM2562024.1"/>
    <property type="molecule type" value="Genomic_DNA"/>
</dbReference>
<organism evidence="1 2">
    <name type="scientific">Lutimaribacter degradans</name>
    <dbReference type="NCBI Taxonomy" id="2945989"/>
    <lineage>
        <taxon>Bacteria</taxon>
        <taxon>Pseudomonadati</taxon>
        <taxon>Pseudomonadota</taxon>
        <taxon>Alphaproteobacteria</taxon>
        <taxon>Rhodobacterales</taxon>
        <taxon>Roseobacteraceae</taxon>
        <taxon>Lutimaribacter</taxon>
    </lineage>
</organism>
<accession>A0ACC5ZUK2</accession>
<comment type="caution">
    <text evidence="1">The sequence shown here is derived from an EMBL/GenBank/DDBJ whole genome shotgun (WGS) entry which is preliminary data.</text>
</comment>
<keyword evidence="2" id="KW-1185">Reference proteome</keyword>
<proteinExistence type="predicted"/>
<sequence length="318" mass="32237">MMRNAGMAKIAALSVAIIAHGALALALVPQESMQAEGGDGGAEMRLGNAFADMAAGRLSPARPDKAKATRAEAPDRIAAEQATRTPPEKAAATPSAEQADTVSARPPAKAERAAPDAPQMLAAVAPSARQAVPAHQPQAYAASQAKQPIKGAEPDSAAVARSIRPRLRSAAVEKAQRPAPAAKPARKPEQVTKPAARPGNADQNARAGAATGTEKATRRQNGTGGQQQAAGNAAASNYPGLVMRKLSRAGKPSVDARGAAVVAFTIGVNGGLTAVSLARSSGSSALDRAAVHLVRGAGPFPRPPQGARRSFSIQIKGR</sequence>
<gene>
    <name evidence="1" type="ORF">M8744_07695</name>
</gene>
<reference evidence="1" key="1">
    <citation type="submission" date="2022-06" db="EMBL/GenBank/DDBJ databases">
        <title>Lutimaribacter sp. EGI FJ00013, a novel bacterium isolated from a salt lake sediment enrichment.</title>
        <authorList>
            <person name="Gao L."/>
            <person name="Fang B.-Z."/>
            <person name="Li W.-J."/>
        </authorList>
    </citation>
    <scope>NUCLEOTIDE SEQUENCE</scope>
    <source>
        <strain evidence="1">EGI FJ00013</strain>
    </source>
</reference>
<evidence type="ECO:0000313" key="2">
    <source>
        <dbReference type="Proteomes" id="UP001203036"/>
    </source>
</evidence>
<protein>
    <submittedName>
        <fullName evidence="1">TonB family protein</fullName>
    </submittedName>
</protein>
<dbReference type="Proteomes" id="UP001203036">
    <property type="component" value="Unassembled WGS sequence"/>
</dbReference>
<evidence type="ECO:0000313" key="1">
    <source>
        <dbReference type="EMBL" id="MCM2562024.1"/>
    </source>
</evidence>